<dbReference type="EMBL" id="CCKQ01015251">
    <property type="protein sequence ID" value="CDW87064.1"/>
    <property type="molecule type" value="Genomic_DNA"/>
</dbReference>
<dbReference type="InterPro" id="IPR033690">
    <property type="entry name" value="Adenylat_kinase_CS"/>
</dbReference>
<dbReference type="SUPFAM" id="SSF52540">
    <property type="entry name" value="P-loop containing nucleoside triphosphate hydrolases"/>
    <property type="match status" value="4"/>
</dbReference>
<dbReference type="Proteomes" id="UP000039865">
    <property type="component" value="Unassembled WGS sequence"/>
</dbReference>
<dbReference type="Pfam" id="PF13207">
    <property type="entry name" value="AAA_17"/>
    <property type="match status" value="1"/>
</dbReference>
<evidence type="ECO:0000256" key="3">
    <source>
        <dbReference type="ARBA" id="ARBA00022777"/>
    </source>
</evidence>
<dbReference type="GO" id="GO:0005524">
    <property type="term" value="F:ATP binding"/>
    <property type="evidence" value="ECO:0007669"/>
    <property type="project" value="InterPro"/>
</dbReference>
<dbReference type="InterPro" id="IPR027417">
    <property type="entry name" value="P-loop_NTPase"/>
</dbReference>
<dbReference type="PANTHER" id="PTHR23359">
    <property type="entry name" value="NUCLEOTIDE KINASE"/>
    <property type="match status" value="1"/>
</dbReference>
<dbReference type="OrthoDB" id="292569at2759"/>
<sequence length="991" mass="113151">MSGQDNSYGGNRDIKKLLGNPKITFVLGGPASGKGTQCAKLVEEFGYTHISVGDLMRAEKDKGTKDGERIRKIMNEGGLVPFELTVQVLINGLIANPSKNYLIDGFPRAVDQAIYFEQNVCECQNVLYYDVSEEVLLQRCLVRATNAVVQREDDNEETLKKRLRTFQDLSKPVVDLYSKFGKVRFIDAGESIDKVYEKTRMAMLPQIFSIIGPKCSGKTALGGALAERTNMNLLNFSLFVKDNGLKQKDCETKTQALIKHLVNETSPRILLEDFPQSIIQAKYFFKNCVVPTQVFYLKCSKDTCQERMLEIGKDHPDYLPSSILSKKIKKFHDSSANLLPYLRDNEILEEVDSEQTYNNAFKQICSYVEPCVIHVRSSSADNELRKNFVEIFLEDFKFVNLDVNSLIRDENERKTQIGLEFLNMVAAGKIIPAEMIVRMLRKIIYSGDGRKHFLLSSFPDIIEQAKEFEKSCASITAIIYAAKDESKVEIKNNNLSLFNIDALFQKEFRLKILSEPHTRIVNEIKNQNVQLTFIYGKPLSGKSTVAQIFASKLGCKVVEWATFQEQVRKSMAGDAGDEGEVQEPPASKVQIALFDYVLNQKGEGKNNHFVIDGLPHQSEYDIYSAFFNSQLPQNIVIVNCEKETILKRHKKKNEIEGDLPEEQVEEFNNKYAADSDRVDLVAGRFSNNAGEGKTEVHMVSSDVSVETLTQELLEKFAPKVILVNHEKRLTVDTTCANLAIKYKFLYISVYQTIKQHIEGHTSFGKRLLATKKPKDIRLQTQAKDEFLEIDYSAVHFDLELVIELIQHTIKSIRRGQRYILLEGFCNSGKLIFDDDRLELRYMDELFQIEKNIGEVQAIIGLQFNSEKDYIEEYEIQYEEFPEPEPVVVKPKGEGEEEEAEQPPAEEEEKKEPAFKIEDKRWTITDRKPKNLPQLFMQSKGIAARHDVKTAEQYSSSQYEAISKCLDEFCSKVIEANDSTEKYLYQQVIFNE</sequence>
<dbReference type="AlphaFoldDB" id="A0A078AY20"/>
<proteinExistence type="inferred from homology"/>
<accession>A0A078AY20</accession>
<organism evidence="5 6">
    <name type="scientific">Stylonychia lemnae</name>
    <name type="common">Ciliate</name>
    <dbReference type="NCBI Taxonomy" id="5949"/>
    <lineage>
        <taxon>Eukaryota</taxon>
        <taxon>Sar</taxon>
        <taxon>Alveolata</taxon>
        <taxon>Ciliophora</taxon>
        <taxon>Intramacronucleata</taxon>
        <taxon>Spirotrichea</taxon>
        <taxon>Stichotrichia</taxon>
        <taxon>Sporadotrichida</taxon>
        <taxon>Oxytrichidae</taxon>
        <taxon>Stylonychinae</taxon>
        <taxon>Stylonychia</taxon>
    </lineage>
</organism>
<keyword evidence="3 5" id="KW-0418">Kinase</keyword>
<evidence type="ECO:0000313" key="5">
    <source>
        <dbReference type="EMBL" id="CDW87064.1"/>
    </source>
</evidence>
<dbReference type="CDD" id="cd01428">
    <property type="entry name" value="ADK"/>
    <property type="match status" value="1"/>
</dbReference>
<dbReference type="PRINTS" id="PR00094">
    <property type="entry name" value="ADENYLTKNASE"/>
</dbReference>
<dbReference type="Pfam" id="PF00406">
    <property type="entry name" value="ADK"/>
    <property type="match status" value="2"/>
</dbReference>
<dbReference type="OMA" id="VKYGIVI"/>
<keyword evidence="6" id="KW-1185">Reference proteome</keyword>
<dbReference type="HAMAP" id="MF_00235">
    <property type="entry name" value="Adenylate_kinase_Adk"/>
    <property type="match status" value="1"/>
</dbReference>
<reference evidence="5 6" key="1">
    <citation type="submission" date="2014-06" db="EMBL/GenBank/DDBJ databases">
        <authorList>
            <person name="Swart Estienne"/>
        </authorList>
    </citation>
    <scope>NUCLEOTIDE SEQUENCE [LARGE SCALE GENOMIC DNA]</scope>
    <source>
        <strain evidence="5 6">130c</strain>
    </source>
</reference>
<evidence type="ECO:0000313" key="6">
    <source>
        <dbReference type="Proteomes" id="UP000039865"/>
    </source>
</evidence>
<keyword evidence="2" id="KW-0547">Nucleotide-binding</keyword>
<keyword evidence="1" id="KW-0808">Transferase</keyword>
<feature type="compositionally biased region" description="Acidic residues" evidence="4">
    <location>
        <begin position="894"/>
        <end position="906"/>
    </location>
</feature>
<feature type="region of interest" description="Disordered" evidence="4">
    <location>
        <begin position="884"/>
        <end position="911"/>
    </location>
</feature>
<evidence type="ECO:0000256" key="4">
    <source>
        <dbReference type="SAM" id="MobiDB-lite"/>
    </source>
</evidence>
<dbReference type="Gene3D" id="3.40.50.300">
    <property type="entry name" value="P-loop containing nucleotide triphosphate hydrolases"/>
    <property type="match status" value="5"/>
</dbReference>
<name>A0A078AY20_STYLE</name>
<evidence type="ECO:0000256" key="1">
    <source>
        <dbReference type="ARBA" id="ARBA00022679"/>
    </source>
</evidence>
<dbReference type="PROSITE" id="PS00113">
    <property type="entry name" value="ADENYLATE_KINASE"/>
    <property type="match status" value="1"/>
</dbReference>
<evidence type="ECO:0000256" key="2">
    <source>
        <dbReference type="ARBA" id="ARBA00022741"/>
    </source>
</evidence>
<dbReference type="InterPro" id="IPR000850">
    <property type="entry name" value="Adenylat/UMP-CMP_kin"/>
</dbReference>
<dbReference type="GO" id="GO:0019205">
    <property type="term" value="F:nucleobase-containing compound kinase activity"/>
    <property type="evidence" value="ECO:0007669"/>
    <property type="project" value="InterPro"/>
</dbReference>
<gene>
    <name evidence="5" type="primary">Contig10939.g11692</name>
    <name evidence="5" type="ORF">STYLEM_16166</name>
</gene>
<dbReference type="InParanoid" id="A0A078AY20"/>
<protein>
    <submittedName>
        <fullName evidence="5">Adenylate kinase 1</fullName>
    </submittedName>
</protein>
<dbReference type="GO" id="GO:0006139">
    <property type="term" value="P:nucleobase-containing compound metabolic process"/>
    <property type="evidence" value="ECO:0007669"/>
    <property type="project" value="InterPro"/>
</dbReference>